<evidence type="ECO:0000313" key="1">
    <source>
        <dbReference type="EMBL" id="KAJ3553365.1"/>
    </source>
</evidence>
<name>A0ACC1T548_9APHY</name>
<proteinExistence type="predicted"/>
<sequence>MWRRISTLLGVTSYESRDIYSRWDSMIIDSPIWRKLPGDALKMVADWLAAGYQSYKPGYRLKGFRLVCRDWDARFTPHIMRALSPSWRIQGSELVSRLRSSQDLYQHTSKVTLRYVKNLGPSIVRDLSRLLPQAVDLSMNGINWSQSACAHPSWGRLFAASWSGFSSVSVLTLSYCNFHSRSDILRVLLVMPTLSKVHLDTVEWTHSTEVVPTKRHNQLHSMDAEHTPVWPFLWIWTLPDSQTSSQATCYHGLSHDEARILTRMAEYFSHASSDTLKARLKQSLYVETWVLSVYRTVSSSSRKGSLTTLGYEVHISCDAVSARGYVRWITLRFDTSVYETCQEQDLPKVALLVAELPHLEKFVLEGARGEYAPPQALEPVRDKVHIWSHREAREYADMLKKQGISKTREDQLPVSPKLVSAVTHLATRRLSFEFDETFSSHKNTFLFHSFIHSLHLGSQPVAILLVPRFSLASMCSLADPSALISHTRPQFGEDLDPLIWRNLPGEVVSVVAGWLLTGCQTRRERYDVESLRLVCREWSRQFLPCLRARFTPGWTSARSGSSILSQLAASGCPFRYATTVKLFGLTDLTPAMLRQLSQLLPNIKDLSLGGLSWTIVDDLGERGLGNALAGFKNVTDLRLSYSSFRTPAYILHAIALLPTLKRVYLRWIIWAEDTEQFDDVPSVKHNQVYYIDVCGTAPVWSLLWFWSYPDIESSIHANGSRYPGIVDAEANILILMARCIASSRDVKAYTCAYTDVQRSLYPQTWVLSVINAWGCDVECHILQDDPLSRGQIRWIVFRLHKDPAYVFVEQQLPEVGRLLFQLPRLEKVILEWSMTEWTEERDPQAVPEGLEMVKEKIRNWHEGDARKYAQIAQEGPSNGEQLPISPCYLRAIQ</sequence>
<dbReference type="EMBL" id="JANHOG010000548">
    <property type="protein sequence ID" value="KAJ3553365.1"/>
    <property type="molecule type" value="Genomic_DNA"/>
</dbReference>
<reference evidence="1" key="1">
    <citation type="submission" date="2022-07" db="EMBL/GenBank/DDBJ databases">
        <title>Genome Sequence of Phlebia brevispora.</title>
        <authorList>
            <person name="Buettner E."/>
        </authorList>
    </citation>
    <scope>NUCLEOTIDE SEQUENCE</scope>
    <source>
        <strain evidence="1">MPL23</strain>
    </source>
</reference>
<keyword evidence="2" id="KW-1185">Reference proteome</keyword>
<organism evidence="1 2">
    <name type="scientific">Phlebia brevispora</name>
    <dbReference type="NCBI Taxonomy" id="194682"/>
    <lineage>
        <taxon>Eukaryota</taxon>
        <taxon>Fungi</taxon>
        <taxon>Dikarya</taxon>
        <taxon>Basidiomycota</taxon>
        <taxon>Agaricomycotina</taxon>
        <taxon>Agaricomycetes</taxon>
        <taxon>Polyporales</taxon>
        <taxon>Meruliaceae</taxon>
        <taxon>Phlebia</taxon>
    </lineage>
</organism>
<gene>
    <name evidence="1" type="ORF">NM688_g3651</name>
</gene>
<accession>A0ACC1T548</accession>
<comment type="caution">
    <text evidence="1">The sequence shown here is derived from an EMBL/GenBank/DDBJ whole genome shotgun (WGS) entry which is preliminary data.</text>
</comment>
<dbReference type="Proteomes" id="UP001148662">
    <property type="component" value="Unassembled WGS sequence"/>
</dbReference>
<evidence type="ECO:0000313" key="2">
    <source>
        <dbReference type="Proteomes" id="UP001148662"/>
    </source>
</evidence>
<protein>
    <submittedName>
        <fullName evidence="1">Uncharacterized protein</fullName>
    </submittedName>
</protein>